<proteinExistence type="predicted"/>
<accession>A0A5S9PIY8</accession>
<gene>
    <name evidence="1" type="ORF">OPDIPICF_04604</name>
</gene>
<dbReference type="Proteomes" id="UP000441399">
    <property type="component" value="Unassembled WGS sequence"/>
</dbReference>
<evidence type="ECO:0000313" key="2">
    <source>
        <dbReference type="Proteomes" id="UP000441399"/>
    </source>
</evidence>
<name>A0A5S9PIY8_9GAMM</name>
<evidence type="ECO:0000313" key="1">
    <source>
        <dbReference type="EMBL" id="CAA0104051.1"/>
    </source>
</evidence>
<dbReference type="OrthoDB" id="5860814at2"/>
<organism evidence="1 2">
    <name type="scientific">BD1-7 clade bacterium</name>
    <dbReference type="NCBI Taxonomy" id="2029982"/>
    <lineage>
        <taxon>Bacteria</taxon>
        <taxon>Pseudomonadati</taxon>
        <taxon>Pseudomonadota</taxon>
        <taxon>Gammaproteobacteria</taxon>
        <taxon>Cellvibrionales</taxon>
        <taxon>Spongiibacteraceae</taxon>
        <taxon>BD1-7 clade</taxon>
    </lineage>
</organism>
<dbReference type="AlphaFoldDB" id="A0A5S9PIY8"/>
<protein>
    <submittedName>
        <fullName evidence="1">Uncharacterized protein</fullName>
    </submittedName>
</protein>
<keyword evidence="2" id="KW-1185">Reference proteome</keyword>
<reference evidence="1 2" key="1">
    <citation type="submission" date="2019-11" db="EMBL/GenBank/DDBJ databases">
        <authorList>
            <person name="Holert J."/>
        </authorList>
    </citation>
    <scope>NUCLEOTIDE SEQUENCE [LARGE SCALE GENOMIC DNA]</scope>
    <source>
        <strain evidence="1">SB11_3</strain>
    </source>
</reference>
<sequence length="225" mass="26353">MLKIRSSQITVLSEQKRERTIITLANDLNEILPEFCEEFESRANLQSWVRTNFTNAEEYGFTTEEMIYRYLCVALMQGQGFDTNPWAEKIIKSSWKPITKIGMLEHENIEQLKQQESALMEKIADADDQILEQFIERKSDYVFSIGNTLFQLQLDSLDRVHQWIKSTGQRALDHGLFENIELDMWLDLSMKHGDKFYLSSWAQPQIEANKEPDQLLLSLLDNQPQ</sequence>
<dbReference type="EMBL" id="CACSIO010000011">
    <property type="protein sequence ID" value="CAA0104051.1"/>
    <property type="molecule type" value="Genomic_DNA"/>
</dbReference>